<proteinExistence type="predicted"/>
<dbReference type="Gene3D" id="3.30.450.40">
    <property type="match status" value="1"/>
</dbReference>
<protein>
    <recommendedName>
        <fullName evidence="2">GAF domain-containing protein</fullName>
    </recommendedName>
</protein>
<dbReference type="InterPro" id="IPR019278">
    <property type="entry name" value="DICT_dom"/>
</dbReference>
<dbReference type="RefSeq" id="WP_226581301.1">
    <property type="nucleotide sequence ID" value="NZ_BLAY01000042.1"/>
</dbReference>
<accession>A0AAV3XA93</accession>
<evidence type="ECO:0000313" key="4">
    <source>
        <dbReference type="Proteomes" id="UP001050975"/>
    </source>
</evidence>
<dbReference type="Pfam" id="PF10069">
    <property type="entry name" value="DICT"/>
    <property type="match status" value="1"/>
</dbReference>
<sequence length="445" mass="49456">MEISLFGSIASQYENWRSVRTITTANAMSNLLIEQVLNHQLAVDLFVGLERFSEFVAQKEKYTRLGATCKQVLAFGVPDIGAPLIKGINFIPIEPGSVLERERFVVVNSPDFWAGMVATSVETSNGLPREQNFDGGWFYNRQMVERVSLLVSQIAGREYQPVQTRNYMQQNAHIAELNKRLLEQLEAAEIESHRRLMQLSTLHEFSAILLQHQPLPCILQDAVRILSTIFGASNAAIALNLQGDKFMIFCLDGKLSTGKQRLSSLGVGASGQALNQSKLISIANVVQTGQKEVLMPEAVSLVSAPIQGRRRVYGVVTVGSKTPDAWNSEDGKTVMAIATGLAVIIEQKAQVSGDIVLQMRRARQLEQMLTKLRQPMARLLYLQQKLHDQTHMLPMQQELMAEVEGLYTEVTKTIWEPKDPPDFNESPISPPPKPTGSLSSKTRTS</sequence>
<dbReference type="InterPro" id="IPR029016">
    <property type="entry name" value="GAF-like_dom_sf"/>
</dbReference>
<reference evidence="3" key="1">
    <citation type="submission" date="2019-10" db="EMBL/GenBank/DDBJ databases">
        <title>Draft genome sequece of Microseira wollei NIES-4236.</title>
        <authorList>
            <person name="Yamaguchi H."/>
            <person name="Suzuki S."/>
            <person name="Kawachi M."/>
        </authorList>
    </citation>
    <scope>NUCLEOTIDE SEQUENCE</scope>
    <source>
        <strain evidence="3">NIES-4236</strain>
    </source>
</reference>
<evidence type="ECO:0000259" key="2">
    <source>
        <dbReference type="SMART" id="SM00065"/>
    </source>
</evidence>
<feature type="domain" description="GAF" evidence="2">
    <location>
        <begin position="214"/>
        <end position="355"/>
    </location>
</feature>
<feature type="region of interest" description="Disordered" evidence="1">
    <location>
        <begin position="415"/>
        <end position="445"/>
    </location>
</feature>
<name>A0AAV3XA93_9CYAN</name>
<evidence type="ECO:0000256" key="1">
    <source>
        <dbReference type="SAM" id="MobiDB-lite"/>
    </source>
</evidence>
<dbReference type="EMBL" id="BLAY01000042">
    <property type="protein sequence ID" value="GET38301.1"/>
    <property type="molecule type" value="Genomic_DNA"/>
</dbReference>
<dbReference type="AlphaFoldDB" id="A0AAV3XA93"/>
<keyword evidence="4" id="KW-1185">Reference proteome</keyword>
<dbReference type="Proteomes" id="UP001050975">
    <property type="component" value="Unassembled WGS sequence"/>
</dbReference>
<comment type="caution">
    <text evidence="3">The sequence shown here is derived from an EMBL/GenBank/DDBJ whole genome shotgun (WGS) entry which is preliminary data.</text>
</comment>
<dbReference type="Pfam" id="PF01590">
    <property type="entry name" value="GAF"/>
    <property type="match status" value="1"/>
</dbReference>
<dbReference type="SUPFAM" id="SSF55781">
    <property type="entry name" value="GAF domain-like"/>
    <property type="match status" value="1"/>
</dbReference>
<feature type="compositionally biased region" description="Polar residues" evidence="1">
    <location>
        <begin position="436"/>
        <end position="445"/>
    </location>
</feature>
<evidence type="ECO:0000313" key="3">
    <source>
        <dbReference type="EMBL" id="GET38301.1"/>
    </source>
</evidence>
<dbReference type="InterPro" id="IPR003018">
    <property type="entry name" value="GAF"/>
</dbReference>
<dbReference type="SMART" id="SM00065">
    <property type="entry name" value="GAF"/>
    <property type="match status" value="1"/>
</dbReference>
<gene>
    <name evidence="3" type="ORF">MiSe_30570</name>
</gene>
<organism evidence="3 4">
    <name type="scientific">Microseira wollei NIES-4236</name>
    <dbReference type="NCBI Taxonomy" id="2530354"/>
    <lineage>
        <taxon>Bacteria</taxon>
        <taxon>Bacillati</taxon>
        <taxon>Cyanobacteriota</taxon>
        <taxon>Cyanophyceae</taxon>
        <taxon>Oscillatoriophycideae</taxon>
        <taxon>Aerosakkonematales</taxon>
        <taxon>Aerosakkonemataceae</taxon>
        <taxon>Microseira</taxon>
    </lineage>
</organism>